<name>A0A8J3D856_9BACT</name>
<reference evidence="1 2" key="1">
    <citation type="journal article" date="2014" name="Int. J. Syst. Evol. Microbiol.">
        <title>Complete genome sequence of Corynebacterium casei LMG S-19264T (=DSM 44701T), isolated from a smear-ripened cheese.</title>
        <authorList>
            <consortium name="US DOE Joint Genome Institute (JGI-PGF)"/>
            <person name="Walter F."/>
            <person name="Albersmeier A."/>
            <person name="Kalinowski J."/>
            <person name="Ruckert C."/>
        </authorList>
    </citation>
    <scope>NUCLEOTIDE SEQUENCE [LARGE SCALE GENOMIC DNA]</scope>
    <source>
        <strain evidence="1 2">KCTC 12866</strain>
    </source>
</reference>
<dbReference type="AlphaFoldDB" id="A0A8J3D856"/>
<dbReference type="Proteomes" id="UP000598271">
    <property type="component" value="Unassembled WGS sequence"/>
</dbReference>
<evidence type="ECO:0000313" key="2">
    <source>
        <dbReference type="Proteomes" id="UP000598271"/>
    </source>
</evidence>
<comment type="caution">
    <text evidence="1">The sequence shown here is derived from an EMBL/GenBank/DDBJ whole genome shotgun (WGS) entry which is preliminary data.</text>
</comment>
<dbReference type="EMBL" id="BMXF01000001">
    <property type="protein sequence ID" value="GHB64107.1"/>
    <property type="molecule type" value="Genomic_DNA"/>
</dbReference>
<gene>
    <name evidence="1" type="ORF">GCM10007390_17480</name>
</gene>
<proteinExistence type="predicted"/>
<evidence type="ECO:0000313" key="1">
    <source>
        <dbReference type="EMBL" id="GHB64107.1"/>
    </source>
</evidence>
<dbReference type="RefSeq" id="WP_229580550.1">
    <property type="nucleotide sequence ID" value="NZ_BMXF01000001.1"/>
</dbReference>
<accession>A0A8J3D856</accession>
<sequence>MENVSMSAAPVAAKTKVRKSNKVATKPQAVAAPVVAGVKKPSNMARFIEATGKGEQDYIKWATEVGQRMHINKLDALVCAKLEVYTVAHLGNLPTELPEGMPESEVDTYLAEQSVNPCELVRLWKQVKADAESWVSKESILNEWLTGVRKEDFNHYGDPNHAADVSRRWWSKEAAALDGQLAEINSMELLNTDVTFEDAIDFIKAHRPGGYVNPVWSLVKRLEERFKEVTTFRIKDYYAEHLLKMCGMVTAADNDDDLPF</sequence>
<keyword evidence="2" id="KW-1185">Reference proteome</keyword>
<organism evidence="1 2">
    <name type="scientific">Persicitalea jodogahamensis</name>
    <dbReference type="NCBI Taxonomy" id="402147"/>
    <lineage>
        <taxon>Bacteria</taxon>
        <taxon>Pseudomonadati</taxon>
        <taxon>Bacteroidota</taxon>
        <taxon>Cytophagia</taxon>
        <taxon>Cytophagales</taxon>
        <taxon>Spirosomataceae</taxon>
        <taxon>Persicitalea</taxon>
    </lineage>
</organism>
<protein>
    <submittedName>
        <fullName evidence="1">Uncharacterized protein</fullName>
    </submittedName>
</protein>